<feature type="region of interest" description="Disordered" evidence="1">
    <location>
        <begin position="502"/>
        <end position="537"/>
    </location>
</feature>
<name>A0AAE1X5S9_9LAMI</name>
<dbReference type="AlphaFoldDB" id="A0AAE1X5S9"/>
<comment type="caution">
    <text evidence="3">The sequence shown here is derived from an EMBL/GenBank/DDBJ whole genome shotgun (WGS) entry which is preliminary data.</text>
</comment>
<evidence type="ECO:0000313" key="3">
    <source>
        <dbReference type="EMBL" id="KAK4405671.1"/>
    </source>
</evidence>
<dbReference type="Pfam" id="PF03108">
    <property type="entry name" value="DBD_Tnp_Mut"/>
    <property type="match status" value="1"/>
</dbReference>
<feature type="compositionally biased region" description="Acidic residues" evidence="1">
    <location>
        <begin position="173"/>
        <end position="188"/>
    </location>
</feature>
<feature type="domain" description="Transposase MuDR plant" evidence="2">
    <location>
        <begin position="217"/>
        <end position="272"/>
    </location>
</feature>
<evidence type="ECO:0000256" key="1">
    <source>
        <dbReference type="SAM" id="MobiDB-lite"/>
    </source>
</evidence>
<dbReference type="PANTHER" id="PTHR31973:SF191">
    <property type="entry name" value="OS05G0489400 PROTEIN"/>
    <property type="match status" value="1"/>
</dbReference>
<organism evidence="3 4">
    <name type="scientific">Sesamum angolense</name>
    <dbReference type="NCBI Taxonomy" id="2727404"/>
    <lineage>
        <taxon>Eukaryota</taxon>
        <taxon>Viridiplantae</taxon>
        <taxon>Streptophyta</taxon>
        <taxon>Embryophyta</taxon>
        <taxon>Tracheophyta</taxon>
        <taxon>Spermatophyta</taxon>
        <taxon>Magnoliopsida</taxon>
        <taxon>eudicotyledons</taxon>
        <taxon>Gunneridae</taxon>
        <taxon>Pentapetalae</taxon>
        <taxon>asterids</taxon>
        <taxon>lamiids</taxon>
        <taxon>Lamiales</taxon>
        <taxon>Pedaliaceae</taxon>
        <taxon>Sesamum</taxon>
    </lineage>
</organism>
<evidence type="ECO:0000313" key="4">
    <source>
        <dbReference type="Proteomes" id="UP001289374"/>
    </source>
</evidence>
<accession>A0AAE1X5S9</accession>
<proteinExistence type="predicted"/>
<evidence type="ECO:0000259" key="2">
    <source>
        <dbReference type="Pfam" id="PF03108"/>
    </source>
</evidence>
<feature type="region of interest" description="Disordered" evidence="1">
    <location>
        <begin position="159"/>
        <end position="207"/>
    </location>
</feature>
<gene>
    <name evidence="3" type="ORF">Sango_0573600</name>
</gene>
<reference evidence="3" key="2">
    <citation type="journal article" date="2024" name="Plant">
        <title>Genomic evolution and insights into agronomic trait innovations of Sesamum species.</title>
        <authorList>
            <person name="Miao H."/>
            <person name="Wang L."/>
            <person name="Qu L."/>
            <person name="Liu H."/>
            <person name="Sun Y."/>
            <person name="Le M."/>
            <person name="Wang Q."/>
            <person name="Wei S."/>
            <person name="Zheng Y."/>
            <person name="Lin W."/>
            <person name="Duan Y."/>
            <person name="Cao H."/>
            <person name="Xiong S."/>
            <person name="Wang X."/>
            <person name="Wei L."/>
            <person name="Li C."/>
            <person name="Ma Q."/>
            <person name="Ju M."/>
            <person name="Zhao R."/>
            <person name="Li G."/>
            <person name="Mu C."/>
            <person name="Tian Q."/>
            <person name="Mei H."/>
            <person name="Zhang T."/>
            <person name="Gao T."/>
            <person name="Zhang H."/>
        </authorList>
    </citation>
    <scope>NUCLEOTIDE SEQUENCE</scope>
    <source>
        <strain evidence="3">K16</strain>
    </source>
</reference>
<keyword evidence="4" id="KW-1185">Reference proteome</keyword>
<dbReference type="Proteomes" id="UP001289374">
    <property type="component" value="Unassembled WGS sequence"/>
</dbReference>
<reference evidence="3" key="1">
    <citation type="submission" date="2020-06" db="EMBL/GenBank/DDBJ databases">
        <authorList>
            <person name="Li T."/>
            <person name="Hu X."/>
            <person name="Zhang T."/>
            <person name="Song X."/>
            <person name="Zhang H."/>
            <person name="Dai N."/>
            <person name="Sheng W."/>
            <person name="Hou X."/>
            <person name="Wei L."/>
        </authorList>
    </citation>
    <scope>NUCLEOTIDE SEQUENCE</scope>
    <source>
        <strain evidence="3">K16</strain>
        <tissue evidence="3">Leaf</tissue>
    </source>
</reference>
<feature type="compositionally biased region" description="Basic and acidic residues" evidence="1">
    <location>
        <begin position="189"/>
        <end position="203"/>
    </location>
</feature>
<dbReference type="EMBL" id="JACGWL010000003">
    <property type="protein sequence ID" value="KAK4405671.1"/>
    <property type="molecule type" value="Genomic_DNA"/>
</dbReference>
<dbReference type="InterPro" id="IPR004332">
    <property type="entry name" value="Transposase_MuDR"/>
</dbReference>
<protein>
    <recommendedName>
        <fullName evidence="2">Transposase MuDR plant domain-containing protein</fullName>
    </recommendedName>
</protein>
<dbReference type="PANTHER" id="PTHR31973">
    <property type="entry name" value="POLYPROTEIN, PUTATIVE-RELATED"/>
    <property type="match status" value="1"/>
</dbReference>
<feature type="compositionally biased region" description="Basic and acidic residues" evidence="1">
    <location>
        <begin position="514"/>
        <end position="537"/>
    </location>
</feature>
<sequence>MVMKRPARHVHMPPPPYHPKSESITLCLHYGGEARHVPEALYEGGSLCKFDYVLPNEVCIESLDLFSDSVGIEKGRRYYTIVNKGFKLLIDNNDFKREWKKVLKYREMLIYVEGAVGEGVGEKNVVGERAGEEDVVGKGAGEGDAVGKGDAVKEAGRVEEQIVRVTSESSGESSDEEEDDVVENDGDLDEHRDSDGGEGDGHSHPVFNPTEIYDPIFELGMLFTNKSEFKKALQSHAIKSKRTLKFIKNDKQRVYVKCGAIDCEWKMHAIKTNWIKDKYLQKFKSDPKRCVKGFRLDIINDLRVNVSRHQAYRAKKAALKEIEGSPEWQYARLWDYADEVRKTNPGSTVLVGTEQIEGEERFNRFYMCFGALKAGFRAGCRPIIGVDGCHLKGPHGGILLTAVGVDPNNNLFPIAYAVKGLIQAFEEVFPGCDHRFCVRHLHNNLKNAGYRGLAFKTALWNAARACTVGEWKMRMQEMKKISESAHDWFNDKPAVQWSRSHFRHGEPGHNTAKCPEREGETRSTLDQSKQKAVESKVGKRKAVDNIIEDNSNEIEHGGSSGTQYPNILPPLHTEAEPTPEACITQQETVSQPPAVPVYKAGPSMYEQLSMSNKHMTLQSRVQIRAPPPMIGPQRIPVFSSVSRAQSGTIKPIITEGGQYLDLSQFSSSDAH</sequence>